<gene>
    <name evidence="1" type="ORF">H4S07_007045</name>
</gene>
<evidence type="ECO:0000313" key="2">
    <source>
        <dbReference type="Proteomes" id="UP001140096"/>
    </source>
</evidence>
<feature type="non-terminal residue" evidence="1">
    <location>
        <position position="55"/>
    </location>
</feature>
<proteinExistence type="predicted"/>
<comment type="caution">
    <text evidence="1">The sequence shown here is derived from an EMBL/GenBank/DDBJ whole genome shotgun (WGS) entry which is preliminary data.</text>
</comment>
<protein>
    <submittedName>
        <fullName evidence="1">Uncharacterized protein</fullName>
    </submittedName>
</protein>
<evidence type="ECO:0000313" key="1">
    <source>
        <dbReference type="EMBL" id="KAJ2793452.1"/>
    </source>
</evidence>
<reference evidence="1" key="1">
    <citation type="submission" date="2022-07" db="EMBL/GenBank/DDBJ databases">
        <title>Phylogenomic reconstructions and comparative analyses of Kickxellomycotina fungi.</title>
        <authorList>
            <person name="Reynolds N.K."/>
            <person name="Stajich J.E."/>
            <person name="Barry K."/>
            <person name="Grigoriev I.V."/>
            <person name="Crous P."/>
            <person name="Smith M.E."/>
        </authorList>
    </citation>
    <scope>NUCLEOTIDE SEQUENCE</scope>
    <source>
        <strain evidence="1">CBS 102833</strain>
    </source>
</reference>
<keyword evidence="2" id="KW-1185">Reference proteome</keyword>
<dbReference type="Proteomes" id="UP001140096">
    <property type="component" value="Unassembled WGS sequence"/>
</dbReference>
<organism evidence="1 2">
    <name type="scientific">Coemansia furcata</name>
    <dbReference type="NCBI Taxonomy" id="417177"/>
    <lineage>
        <taxon>Eukaryota</taxon>
        <taxon>Fungi</taxon>
        <taxon>Fungi incertae sedis</taxon>
        <taxon>Zoopagomycota</taxon>
        <taxon>Kickxellomycotina</taxon>
        <taxon>Kickxellomycetes</taxon>
        <taxon>Kickxellales</taxon>
        <taxon>Kickxellaceae</taxon>
        <taxon>Coemansia</taxon>
    </lineage>
</organism>
<name>A0ACC1KR23_9FUNG</name>
<dbReference type="EMBL" id="JANBUP010004698">
    <property type="protein sequence ID" value="KAJ2793452.1"/>
    <property type="molecule type" value="Genomic_DNA"/>
</dbReference>
<feature type="non-terminal residue" evidence="1">
    <location>
        <position position="1"/>
    </location>
</feature>
<sequence length="55" mass="6393">AYGELSRNVTALRRLWTMLKSLDLIWRTDDVELLLRTMQVEEVANMADLISELSL</sequence>
<accession>A0ACC1KR23</accession>